<dbReference type="SMART" id="SM00356">
    <property type="entry name" value="ZnF_C3H1"/>
    <property type="match status" value="3"/>
</dbReference>
<dbReference type="GeneTree" id="ENSGT00940000154649"/>
<feature type="domain" description="WWE" evidence="14">
    <location>
        <begin position="336"/>
        <end position="425"/>
    </location>
</feature>
<evidence type="ECO:0000256" key="10">
    <source>
        <dbReference type="ARBA" id="ARBA00024347"/>
    </source>
</evidence>
<evidence type="ECO:0000256" key="7">
    <source>
        <dbReference type="ARBA" id="ARBA00022771"/>
    </source>
</evidence>
<feature type="domain" description="C3H1-type" evidence="13">
    <location>
        <begin position="175"/>
        <end position="197"/>
    </location>
</feature>
<evidence type="ECO:0000256" key="3">
    <source>
        <dbReference type="ARBA" id="ARBA00022490"/>
    </source>
</evidence>
<comment type="similarity">
    <text evidence="10">Belongs to the ARTD/PARP family.</text>
</comment>
<organism evidence="15 16">
    <name type="scientific">Xiphophorus maculatus</name>
    <name type="common">Southern platyfish</name>
    <name type="synonym">Platypoecilus maculatus</name>
    <dbReference type="NCBI Taxonomy" id="8083"/>
    <lineage>
        <taxon>Eukaryota</taxon>
        <taxon>Metazoa</taxon>
        <taxon>Chordata</taxon>
        <taxon>Craniata</taxon>
        <taxon>Vertebrata</taxon>
        <taxon>Euteleostomi</taxon>
        <taxon>Actinopterygii</taxon>
        <taxon>Neopterygii</taxon>
        <taxon>Teleostei</taxon>
        <taxon>Neoteleostei</taxon>
        <taxon>Acanthomorphata</taxon>
        <taxon>Ovalentaria</taxon>
        <taxon>Atherinomorphae</taxon>
        <taxon>Cyprinodontiformes</taxon>
        <taxon>Poeciliidae</taxon>
        <taxon>Poeciliinae</taxon>
        <taxon>Xiphophorus</taxon>
    </lineage>
</organism>
<keyword evidence="6" id="KW-0677">Repeat</keyword>
<keyword evidence="8 11" id="KW-0862">Zinc</keyword>
<accession>A0A3B5QM04</accession>
<keyword evidence="9" id="KW-0539">Nucleus</keyword>
<keyword evidence="5 11" id="KW-0479">Metal-binding</keyword>
<evidence type="ECO:0000256" key="9">
    <source>
        <dbReference type="ARBA" id="ARBA00023242"/>
    </source>
</evidence>
<feature type="compositionally biased region" description="Polar residues" evidence="12">
    <location>
        <begin position="226"/>
        <end position="240"/>
    </location>
</feature>
<dbReference type="Pfam" id="PF23466">
    <property type="entry name" value="WWE_4"/>
    <property type="match status" value="1"/>
</dbReference>
<dbReference type="InterPro" id="IPR000571">
    <property type="entry name" value="Znf_CCCH"/>
</dbReference>
<dbReference type="PROSITE" id="PS50918">
    <property type="entry name" value="WWE"/>
    <property type="match status" value="1"/>
</dbReference>
<dbReference type="InterPro" id="IPR051712">
    <property type="entry name" value="ARTD-AVP"/>
</dbReference>
<dbReference type="PROSITE" id="PS50103">
    <property type="entry name" value="ZF_C3H1"/>
    <property type="match status" value="2"/>
</dbReference>
<dbReference type="Gene3D" id="3.30.720.50">
    <property type="match status" value="1"/>
</dbReference>
<feature type="domain" description="C3H1-type" evidence="13">
    <location>
        <begin position="92"/>
        <end position="114"/>
    </location>
</feature>
<reference evidence="16" key="2">
    <citation type="journal article" date="2013" name="Nat. Genet.">
        <title>The genome of the platyfish, Xiphophorus maculatus, provides insights into evolutionary adaptation and several complex traits.</title>
        <authorList>
            <person name="Schartl M."/>
            <person name="Walter R.B."/>
            <person name="Shen Y."/>
            <person name="Garcia T."/>
            <person name="Catchen J."/>
            <person name="Amores A."/>
            <person name="Braasch I."/>
            <person name="Chalopin D."/>
            <person name="Volff J.N."/>
            <person name="Lesch K.P."/>
            <person name="Bisazza A."/>
            <person name="Minx P."/>
            <person name="Hillier L."/>
            <person name="Wilson R.K."/>
            <person name="Fuerstenberg S."/>
            <person name="Boore J."/>
            <person name="Searle S."/>
            <person name="Postlethwait J.H."/>
            <person name="Warren W.C."/>
        </authorList>
    </citation>
    <scope>NUCLEOTIDE SEQUENCE [LARGE SCALE GENOMIC DNA]</scope>
    <source>
        <strain evidence="16">JP 163 A</strain>
    </source>
</reference>
<dbReference type="Pfam" id="PF24356">
    <property type="entry name" value="WHD_PARP12"/>
    <property type="match status" value="1"/>
</dbReference>
<reference evidence="15" key="3">
    <citation type="submission" date="2025-08" db="UniProtKB">
        <authorList>
            <consortium name="Ensembl"/>
        </authorList>
    </citation>
    <scope>IDENTIFICATION</scope>
    <source>
        <strain evidence="15">JP 163 A</strain>
    </source>
</reference>
<dbReference type="GO" id="GO:1990404">
    <property type="term" value="F:NAD+-protein mono-ADP-ribosyltransferase activity"/>
    <property type="evidence" value="ECO:0007669"/>
    <property type="project" value="TreeGrafter"/>
</dbReference>
<dbReference type="InterPro" id="IPR056226">
    <property type="entry name" value="WH_PARP12"/>
</dbReference>
<evidence type="ECO:0000256" key="8">
    <source>
        <dbReference type="ARBA" id="ARBA00022833"/>
    </source>
</evidence>
<reference evidence="15" key="4">
    <citation type="submission" date="2025-09" db="UniProtKB">
        <authorList>
            <consortium name="Ensembl"/>
        </authorList>
    </citation>
    <scope>IDENTIFICATION</scope>
    <source>
        <strain evidence="15">JP 163 A</strain>
    </source>
</reference>
<dbReference type="Gene3D" id="3.30.1370.210">
    <property type="match status" value="1"/>
</dbReference>
<feature type="zinc finger region" description="C3H1-type" evidence="11">
    <location>
        <begin position="92"/>
        <end position="114"/>
    </location>
</feature>
<dbReference type="PANTHER" id="PTHR45740">
    <property type="entry name" value="POLY [ADP-RIBOSE] POLYMERASE"/>
    <property type="match status" value="1"/>
</dbReference>
<keyword evidence="7 11" id="KW-0863">Zinc-finger</keyword>
<evidence type="ECO:0000259" key="14">
    <source>
        <dbReference type="PROSITE" id="PS50918"/>
    </source>
</evidence>
<keyword evidence="3" id="KW-0963">Cytoplasm</keyword>
<dbReference type="Ensembl" id="ENSXMAT00000030674.1">
    <property type="protein sequence ID" value="ENSXMAP00000031637.1"/>
    <property type="gene ID" value="ENSXMAG00000021188.1"/>
</dbReference>
<dbReference type="AlphaFoldDB" id="A0A3B5QM04"/>
<dbReference type="SUPFAM" id="SSF117839">
    <property type="entry name" value="WWE domain"/>
    <property type="match status" value="1"/>
</dbReference>
<dbReference type="Pfam" id="PF25261">
    <property type="entry name" value="zf-CCCH_PARP12"/>
    <property type="match status" value="1"/>
</dbReference>
<evidence type="ECO:0000256" key="4">
    <source>
        <dbReference type="ARBA" id="ARBA00022553"/>
    </source>
</evidence>
<dbReference type="InterPro" id="IPR037197">
    <property type="entry name" value="WWE_dom_sf"/>
</dbReference>
<dbReference type="Pfam" id="PF02825">
    <property type="entry name" value="WWE"/>
    <property type="match status" value="1"/>
</dbReference>
<name>A0A3B5QM04_XIPMA</name>
<evidence type="ECO:0000256" key="2">
    <source>
        <dbReference type="ARBA" id="ARBA00004496"/>
    </source>
</evidence>
<dbReference type="Proteomes" id="UP000002852">
    <property type="component" value="Unassembled WGS sequence"/>
</dbReference>
<evidence type="ECO:0000259" key="13">
    <source>
        <dbReference type="PROSITE" id="PS50103"/>
    </source>
</evidence>
<proteinExistence type="inferred from homology"/>
<keyword evidence="16" id="KW-1185">Reference proteome</keyword>
<evidence type="ECO:0000256" key="6">
    <source>
        <dbReference type="ARBA" id="ARBA00022737"/>
    </source>
</evidence>
<dbReference type="InterPro" id="IPR004170">
    <property type="entry name" value="WWE_dom"/>
</dbReference>
<evidence type="ECO:0000256" key="11">
    <source>
        <dbReference type="PROSITE-ProRule" id="PRU00723"/>
    </source>
</evidence>
<evidence type="ECO:0000256" key="12">
    <source>
        <dbReference type="SAM" id="MobiDB-lite"/>
    </source>
</evidence>
<feature type="zinc finger region" description="C3H1-type" evidence="11">
    <location>
        <begin position="175"/>
        <end position="197"/>
    </location>
</feature>
<dbReference type="GO" id="GO:0005634">
    <property type="term" value="C:nucleus"/>
    <property type="evidence" value="ECO:0007669"/>
    <property type="project" value="UniProtKB-SubCell"/>
</dbReference>
<dbReference type="GO" id="GO:0005737">
    <property type="term" value="C:cytoplasm"/>
    <property type="evidence" value="ECO:0007669"/>
    <property type="project" value="UniProtKB-SubCell"/>
</dbReference>
<reference evidence="16" key="1">
    <citation type="submission" date="2012-01" db="EMBL/GenBank/DDBJ databases">
        <authorList>
            <person name="Walter R."/>
            <person name="Schartl M."/>
            <person name="Warren W."/>
        </authorList>
    </citation>
    <scope>NUCLEOTIDE SEQUENCE [LARGE SCALE GENOMIC DNA]</scope>
    <source>
        <strain evidence="16">JP 163 A</strain>
    </source>
</reference>
<evidence type="ECO:0000313" key="16">
    <source>
        <dbReference type="Proteomes" id="UP000002852"/>
    </source>
</evidence>
<evidence type="ECO:0000313" key="15">
    <source>
        <dbReference type="Ensembl" id="ENSXMAP00000031637.1"/>
    </source>
</evidence>
<dbReference type="InterPro" id="IPR057602">
    <property type="entry name" value="Zfn-CCCH_PARP12"/>
</dbReference>
<comment type="subcellular location">
    <subcellularLocation>
        <location evidence="2">Cytoplasm</location>
    </subcellularLocation>
    <subcellularLocation>
        <location evidence="1">Nucleus</location>
    </subcellularLocation>
</comment>
<keyword evidence="4" id="KW-0597">Phosphoprotein</keyword>
<evidence type="ECO:0000256" key="1">
    <source>
        <dbReference type="ARBA" id="ARBA00004123"/>
    </source>
</evidence>
<sequence>YCDCVVFKILCDNDGCLEVRQLNAKLAQNSFGVKVANLRSVLFDDGKIAIREGRQRVPGGNIRPDSLVVAKTSLRLCQRKAGECGHCDSLHLCRYFVCGGCTFGPKCKNPHNLASPHNADLLQRFGLQDLTEKQLFQLLLQNDPFLLPEVCPHYNKGDGPFGSCRYTTSCTKLHVCLHFLQGDCRYGSRCKRTHTDYMTCIFVSPAVLPEVTFSQQLPSHQPPQMSPRSLTNSVGPSKSNSEGERNEICLYNIRKSCSFKEKCVRVHWNLPYKWEVLHRDGVTWKDLPCMEEIEKAYSDPTCNRSSKYSDVVLHVDFKTMTYKESPVRRLSTASSVLHPPHFILTTQWIWYWKEDNGLWIEYGQGGGDTTVTSETLEKMYLADKYAEITFQAGKHQYTVHFKGDEGSQTMFQQNLKYKTKREIRRRPRFVSPQDVNDIKRYCVHMSNSCLYKLFVLYEDFFLS</sequence>
<feature type="region of interest" description="Disordered" evidence="12">
    <location>
        <begin position="216"/>
        <end position="243"/>
    </location>
</feature>
<dbReference type="GO" id="GO:0003950">
    <property type="term" value="F:NAD+ poly-ADP-ribosyltransferase activity"/>
    <property type="evidence" value="ECO:0007669"/>
    <property type="project" value="TreeGrafter"/>
</dbReference>
<dbReference type="GO" id="GO:0008270">
    <property type="term" value="F:zinc ion binding"/>
    <property type="evidence" value="ECO:0007669"/>
    <property type="project" value="UniProtKB-KW"/>
</dbReference>
<evidence type="ECO:0000256" key="5">
    <source>
        <dbReference type="ARBA" id="ARBA00022723"/>
    </source>
</evidence>
<protein>
    <submittedName>
        <fullName evidence="15">Poly (ADP-ribose) polymerase family, member 12a</fullName>
    </submittedName>
</protein>
<dbReference type="PANTHER" id="PTHR45740:SF6">
    <property type="entry name" value="PROTEIN MONO-ADP-RIBOSYLTRANSFERASE PARP12"/>
    <property type="match status" value="1"/>
</dbReference>